<keyword evidence="1" id="KW-0560">Oxidoreductase</keyword>
<dbReference type="Proteomes" id="UP000275368">
    <property type="component" value="Chromosome"/>
</dbReference>
<dbReference type="GO" id="GO:0004497">
    <property type="term" value="F:monooxygenase activity"/>
    <property type="evidence" value="ECO:0007669"/>
    <property type="project" value="UniProtKB-KW"/>
</dbReference>
<gene>
    <name evidence="1" type="ORF">Back11_06990</name>
</gene>
<organism evidence="1 2">
    <name type="scientific">Paenibacillus baekrokdamisoli</name>
    <dbReference type="NCBI Taxonomy" id="1712516"/>
    <lineage>
        <taxon>Bacteria</taxon>
        <taxon>Bacillati</taxon>
        <taxon>Bacillota</taxon>
        <taxon>Bacilli</taxon>
        <taxon>Bacillales</taxon>
        <taxon>Paenibacillaceae</taxon>
        <taxon>Paenibacillus</taxon>
    </lineage>
</organism>
<keyword evidence="1" id="KW-0503">Monooxygenase</keyword>
<dbReference type="OrthoDB" id="9798157at2"/>
<proteinExistence type="predicted"/>
<reference evidence="1 2" key="1">
    <citation type="submission" date="2018-11" db="EMBL/GenBank/DDBJ databases">
        <title>Complete genome sequence of Paenibacillus baekrokdamisoli strain KCTC 33723.</title>
        <authorList>
            <person name="Kang S.W."/>
            <person name="Lee K.C."/>
            <person name="Kim K.K."/>
            <person name="Kim J.S."/>
            <person name="Kim D.S."/>
            <person name="Ko S.H."/>
            <person name="Yang S.H."/>
            <person name="Lee J.S."/>
        </authorList>
    </citation>
    <scope>NUCLEOTIDE SEQUENCE [LARGE SCALE GENOMIC DNA]</scope>
    <source>
        <strain evidence="1 2">KCTC 33723</strain>
    </source>
</reference>
<evidence type="ECO:0000313" key="1">
    <source>
        <dbReference type="EMBL" id="BBH19354.1"/>
    </source>
</evidence>
<dbReference type="KEGG" id="pbk:Back11_06990"/>
<dbReference type="InterPro" id="IPR007138">
    <property type="entry name" value="ABM_dom"/>
</dbReference>
<dbReference type="Gene3D" id="3.30.70.100">
    <property type="match status" value="1"/>
</dbReference>
<dbReference type="SUPFAM" id="SSF54909">
    <property type="entry name" value="Dimeric alpha+beta barrel"/>
    <property type="match status" value="1"/>
</dbReference>
<accession>A0A3G9J7V9</accession>
<sequence>MILEVAVLNVKLELNDTFISTFKQASAIISTMDGYIRHELQHCVENDNQYILLVWWETLEDHVVGFRTSPQYEEWKSLLHHYYDPFPTVEHYENVDLT</sequence>
<name>A0A3G9J7V9_9BACL</name>
<dbReference type="PROSITE" id="PS51725">
    <property type="entry name" value="ABM"/>
    <property type="match status" value="1"/>
</dbReference>
<keyword evidence="2" id="KW-1185">Reference proteome</keyword>
<dbReference type="InterPro" id="IPR011008">
    <property type="entry name" value="Dimeric_a/b-barrel"/>
</dbReference>
<evidence type="ECO:0000313" key="2">
    <source>
        <dbReference type="Proteomes" id="UP000275368"/>
    </source>
</evidence>
<dbReference type="EMBL" id="AP019308">
    <property type="protein sequence ID" value="BBH19354.1"/>
    <property type="molecule type" value="Genomic_DNA"/>
</dbReference>
<dbReference type="AlphaFoldDB" id="A0A3G9J7V9"/>
<protein>
    <submittedName>
        <fullName evidence="1">Antibiotic biosynthesis monooxygenase</fullName>
    </submittedName>
</protein>
<dbReference type="Pfam" id="PF03992">
    <property type="entry name" value="ABM"/>
    <property type="match status" value="1"/>
</dbReference>
<dbReference type="RefSeq" id="WP_125653709.1">
    <property type="nucleotide sequence ID" value="NZ_AP019308.1"/>
</dbReference>